<evidence type="ECO:0000259" key="3">
    <source>
        <dbReference type="PROSITE" id="PS50977"/>
    </source>
</evidence>
<evidence type="ECO:0000313" key="4">
    <source>
        <dbReference type="EMBL" id="PWK88446.1"/>
    </source>
</evidence>
<dbReference type="Proteomes" id="UP000246005">
    <property type="component" value="Unassembled WGS sequence"/>
</dbReference>
<dbReference type="SUPFAM" id="SSF46689">
    <property type="entry name" value="Homeodomain-like"/>
    <property type="match status" value="1"/>
</dbReference>
<organism evidence="4 5">
    <name type="scientific">Lentzea atacamensis</name>
    <dbReference type="NCBI Taxonomy" id="531938"/>
    <lineage>
        <taxon>Bacteria</taxon>
        <taxon>Bacillati</taxon>
        <taxon>Actinomycetota</taxon>
        <taxon>Actinomycetes</taxon>
        <taxon>Pseudonocardiales</taxon>
        <taxon>Pseudonocardiaceae</taxon>
        <taxon>Lentzea</taxon>
    </lineage>
</organism>
<feature type="domain" description="HTH tetR-type" evidence="3">
    <location>
        <begin position="12"/>
        <end position="72"/>
    </location>
</feature>
<dbReference type="PANTHER" id="PTHR30055">
    <property type="entry name" value="HTH-TYPE TRANSCRIPTIONAL REGULATOR RUTR"/>
    <property type="match status" value="1"/>
</dbReference>
<evidence type="ECO:0000256" key="1">
    <source>
        <dbReference type="ARBA" id="ARBA00023125"/>
    </source>
</evidence>
<dbReference type="PANTHER" id="PTHR30055:SF146">
    <property type="entry name" value="HTH-TYPE TRANSCRIPTIONAL DUAL REGULATOR CECR"/>
    <property type="match status" value="1"/>
</dbReference>
<dbReference type="InterPro" id="IPR009057">
    <property type="entry name" value="Homeodomain-like_sf"/>
</dbReference>
<evidence type="ECO:0000313" key="5">
    <source>
        <dbReference type="Proteomes" id="UP000246005"/>
    </source>
</evidence>
<protein>
    <submittedName>
        <fullName evidence="4">TetR family transcriptional regulator</fullName>
    </submittedName>
</protein>
<dbReference type="EMBL" id="QGHB01000003">
    <property type="protein sequence ID" value="PWK88446.1"/>
    <property type="molecule type" value="Genomic_DNA"/>
</dbReference>
<dbReference type="InterPro" id="IPR001647">
    <property type="entry name" value="HTH_TetR"/>
</dbReference>
<name>A0A316I4X0_9PSEU</name>
<dbReference type="RefSeq" id="WP_109636417.1">
    <property type="nucleotide sequence ID" value="NZ_QGHB01000003.1"/>
</dbReference>
<reference evidence="4 5" key="1">
    <citation type="submission" date="2018-05" db="EMBL/GenBank/DDBJ databases">
        <title>Genomic Encyclopedia of Type Strains, Phase IV (KMG-IV): sequencing the most valuable type-strain genomes for metagenomic binning, comparative biology and taxonomic classification.</title>
        <authorList>
            <person name="Goeker M."/>
        </authorList>
    </citation>
    <scope>NUCLEOTIDE SEQUENCE [LARGE SCALE GENOMIC DNA]</scope>
    <source>
        <strain evidence="4 5">DSM 45480</strain>
    </source>
</reference>
<dbReference type="PROSITE" id="PS50977">
    <property type="entry name" value="HTH_TETR_2"/>
    <property type="match status" value="1"/>
</dbReference>
<dbReference type="AlphaFoldDB" id="A0A316I4X0"/>
<keyword evidence="1 2" id="KW-0238">DNA-binding</keyword>
<comment type="caution">
    <text evidence="4">The sequence shown here is derived from an EMBL/GenBank/DDBJ whole genome shotgun (WGS) entry which is preliminary data.</text>
</comment>
<feature type="DNA-binding region" description="H-T-H motif" evidence="2">
    <location>
        <begin position="35"/>
        <end position="54"/>
    </location>
</feature>
<sequence length="196" mass="20596">MSEGAPARMPAAVRRASILAAAEAEFAGNGLAGGRLDAIAERAGISHPRVVQMFGSKKKLFLEVVDVTYDKIEAAFERAEPTLPALGDAYVRLLRRERTIGMVMLQGYAGAADGDVQEAVRRRHLALMASIARLTGADAFQVRTFFATGLIQTVSAALELSGQRADTAWSAWVLQLATAPPGTGAAAGATTPARSD</sequence>
<gene>
    <name evidence="4" type="ORF">C8D88_103642</name>
</gene>
<dbReference type="Pfam" id="PF00440">
    <property type="entry name" value="TetR_N"/>
    <property type="match status" value="1"/>
</dbReference>
<dbReference type="InterPro" id="IPR050109">
    <property type="entry name" value="HTH-type_TetR-like_transc_reg"/>
</dbReference>
<dbReference type="GO" id="GO:0000976">
    <property type="term" value="F:transcription cis-regulatory region binding"/>
    <property type="evidence" value="ECO:0007669"/>
    <property type="project" value="TreeGrafter"/>
</dbReference>
<dbReference type="Gene3D" id="1.10.357.10">
    <property type="entry name" value="Tetracycline Repressor, domain 2"/>
    <property type="match status" value="1"/>
</dbReference>
<proteinExistence type="predicted"/>
<dbReference type="GO" id="GO:0003700">
    <property type="term" value="F:DNA-binding transcription factor activity"/>
    <property type="evidence" value="ECO:0007669"/>
    <property type="project" value="TreeGrafter"/>
</dbReference>
<evidence type="ECO:0000256" key="2">
    <source>
        <dbReference type="PROSITE-ProRule" id="PRU00335"/>
    </source>
</evidence>
<accession>A0A316I4X0</accession>